<accession>A0A1H1ZPF1</accession>
<keyword evidence="2" id="KW-0812">Transmembrane</keyword>
<evidence type="ECO:0000313" key="3">
    <source>
        <dbReference type="EMBL" id="SDT35584.1"/>
    </source>
</evidence>
<comment type="similarity">
    <text evidence="1">Belongs to the enoyl-CoA hydratase/isomerase family.</text>
</comment>
<dbReference type="InterPro" id="IPR029045">
    <property type="entry name" value="ClpP/crotonase-like_dom_sf"/>
</dbReference>
<dbReference type="PANTHER" id="PTHR42964">
    <property type="entry name" value="ENOYL-COA HYDRATASE"/>
    <property type="match status" value="1"/>
</dbReference>
<dbReference type="GO" id="GO:0003824">
    <property type="term" value="F:catalytic activity"/>
    <property type="evidence" value="ECO:0007669"/>
    <property type="project" value="UniProtKB-ARBA"/>
</dbReference>
<organism evidence="3 4">
    <name type="scientific">Microlunatus soli</name>
    <dbReference type="NCBI Taxonomy" id="630515"/>
    <lineage>
        <taxon>Bacteria</taxon>
        <taxon>Bacillati</taxon>
        <taxon>Actinomycetota</taxon>
        <taxon>Actinomycetes</taxon>
        <taxon>Propionibacteriales</taxon>
        <taxon>Propionibacteriaceae</taxon>
        <taxon>Microlunatus</taxon>
    </lineage>
</organism>
<dbReference type="SUPFAM" id="SSF52096">
    <property type="entry name" value="ClpP/crotonase"/>
    <property type="match status" value="1"/>
</dbReference>
<dbReference type="OrthoDB" id="4608673at2"/>
<proteinExistence type="inferred from homology"/>
<dbReference type="CDD" id="cd06558">
    <property type="entry name" value="crotonase-like"/>
    <property type="match status" value="1"/>
</dbReference>
<protein>
    <submittedName>
        <fullName evidence="3">Enoyl-CoA hydratase/carnithine racemase</fullName>
    </submittedName>
</protein>
<dbReference type="Pfam" id="PF00378">
    <property type="entry name" value="ECH_1"/>
    <property type="match status" value="1"/>
</dbReference>
<dbReference type="AlphaFoldDB" id="A0A1H1ZPF1"/>
<dbReference type="InterPro" id="IPR014748">
    <property type="entry name" value="Enoyl-CoA_hydra_C"/>
</dbReference>
<dbReference type="EMBL" id="LT629772">
    <property type="protein sequence ID" value="SDT35584.1"/>
    <property type="molecule type" value="Genomic_DNA"/>
</dbReference>
<dbReference type="Proteomes" id="UP000199103">
    <property type="component" value="Chromosome I"/>
</dbReference>
<dbReference type="Gene3D" id="3.90.226.10">
    <property type="entry name" value="2-enoyl-CoA Hydratase, Chain A, domain 1"/>
    <property type="match status" value="1"/>
</dbReference>
<evidence type="ECO:0000256" key="1">
    <source>
        <dbReference type="ARBA" id="ARBA00005254"/>
    </source>
</evidence>
<dbReference type="PANTHER" id="PTHR42964:SF1">
    <property type="entry name" value="POLYKETIDE BIOSYNTHESIS ENOYL-COA HYDRATASE PKSH-RELATED"/>
    <property type="match status" value="1"/>
</dbReference>
<reference evidence="3 4" key="1">
    <citation type="submission" date="2016-10" db="EMBL/GenBank/DDBJ databases">
        <authorList>
            <person name="de Groot N.N."/>
        </authorList>
    </citation>
    <scope>NUCLEOTIDE SEQUENCE [LARGE SCALE GENOMIC DNA]</scope>
    <source>
        <strain evidence="3 4">DSM 21800</strain>
    </source>
</reference>
<feature type="transmembrane region" description="Helical" evidence="2">
    <location>
        <begin position="95"/>
        <end position="117"/>
    </location>
</feature>
<evidence type="ECO:0000313" key="4">
    <source>
        <dbReference type="Proteomes" id="UP000199103"/>
    </source>
</evidence>
<dbReference type="STRING" id="630515.SAMN04489812_5361"/>
<keyword evidence="2" id="KW-0472">Membrane</keyword>
<sequence>MAGDVLIDRSADVLTLTVSNPTRRNALTMKMYATIERECLDAAADPRLRAVVLRGAAGHFAGGTDINDLRDITTGELGVQYEHEMRRVQQALLDLRVPVIAVVQGICVGGGLVYAALSDIVLCTPDARFGSPIARTIGNTLSATALARLYALLGRRLTTRLLMTGSLIDAETARDAGLVTEIVSSDNLPAAVERTIDAIRHCAPESIASFKELERRLDHAAAEIPVDDIYRRVYGSADFAEGVRAFLNKRTPRFGGPPDPH</sequence>
<evidence type="ECO:0000256" key="2">
    <source>
        <dbReference type="SAM" id="Phobius"/>
    </source>
</evidence>
<dbReference type="InterPro" id="IPR001753">
    <property type="entry name" value="Enoyl-CoA_hydra/iso"/>
</dbReference>
<name>A0A1H1ZPF1_9ACTN</name>
<keyword evidence="4" id="KW-1185">Reference proteome</keyword>
<keyword evidence="2" id="KW-1133">Transmembrane helix</keyword>
<dbReference type="InterPro" id="IPR051683">
    <property type="entry name" value="Enoyl-CoA_Hydratase/Isomerase"/>
</dbReference>
<gene>
    <name evidence="3" type="ORF">SAMN04489812_5361</name>
</gene>
<dbReference type="RefSeq" id="WP_091529351.1">
    <property type="nucleotide sequence ID" value="NZ_LT629772.1"/>
</dbReference>
<feature type="transmembrane region" description="Helical" evidence="2">
    <location>
        <begin position="137"/>
        <end position="153"/>
    </location>
</feature>
<dbReference type="Gene3D" id="1.10.12.10">
    <property type="entry name" value="Lyase 2-enoyl-coa Hydratase, Chain A, domain 2"/>
    <property type="match status" value="1"/>
</dbReference>